<evidence type="ECO:0000256" key="1">
    <source>
        <dbReference type="ARBA" id="ARBA00005525"/>
    </source>
</evidence>
<accession>A0A9W7AF17</accession>
<evidence type="ECO:0000313" key="8">
    <source>
        <dbReference type="Proteomes" id="UP001162640"/>
    </source>
</evidence>
<dbReference type="EMBL" id="BLQM01000128">
    <property type="protein sequence ID" value="GMH67164.1"/>
    <property type="molecule type" value="Genomic_DNA"/>
</dbReference>
<dbReference type="Proteomes" id="UP001162640">
    <property type="component" value="Unassembled WGS sequence"/>
</dbReference>
<dbReference type="FunFam" id="1.10.3730.10:FF:000001">
    <property type="entry name" value="Pyrroline-5-carboxylate reductase"/>
    <property type="match status" value="1"/>
</dbReference>
<comment type="similarity">
    <text evidence="1">Belongs to the pyrroline-5-carboxylate reductase family.</text>
</comment>
<feature type="domain" description="Pyrroline-5-carboxylate reductase dimerisation" evidence="6">
    <location>
        <begin position="193"/>
        <end position="297"/>
    </location>
</feature>
<dbReference type="InterPro" id="IPR036291">
    <property type="entry name" value="NAD(P)-bd_dom_sf"/>
</dbReference>
<evidence type="ECO:0000256" key="2">
    <source>
        <dbReference type="ARBA" id="ARBA00022857"/>
    </source>
</evidence>
<keyword evidence="2 4" id="KW-0521">NADP</keyword>
<evidence type="ECO:0008006" key="9">
    <source>
        <dbReference type="Google" id="ProtNLM"/>
    </source>
</evidence>
<evidence type="ECO:0000256" key="4">
    <source>
        <dbReference type="PIRSR" id="PIRSR000193-1"/>
    </source>
</evidence>
<gene>
    <name evidence="7" type="ORF">TL16_g04609</name>
</gene>
<sequence length="323" mass="35236">MFSRLVRPAPVLSRLCPRLYSSQTPPKFLFIGAGKMAEAMISPLLSCPIVGGGKTPEVRISEISPEISSRVTEKFGIKNFKDLGEAVSGADMIVVAVKPQNVDALFEQLKPVLASQDKKPMVLSICAGVPITKFADNLGCKKIVRSMPNTPSMIQEGMTVWSKNESGLFTEDEILLCKNFLACFGSEVMVADEKFIDMATSISGSGPAYVFMLVESMVDTAVHMGFSREIAQKLVLQTILGSTLYAIDTQEHPTVLKNSVTSPAGTTASAMYELEKGRFKTVISDAVWACYRRSLEMGEQDSNVGPGRTSLPSSEFNDFDYRR</sequence>
<dbReference type="PIRSF" id="PIRSF000193">
    <property type="entry name" value="Pyrrol-5-carb_rd"/>
    <property type="match status" value="1"/>
</dbReference>
<dbReference type="NCBIfam" id="TIGR00112">
    <property type="entry name" value="proC"/>
    <property type="match status" value="1"/>
</dbReference>
<dbReference type="HAMAP" id="MF_01925">
    <property type="entry name" value="P5C_reductase"/>
    <property type="match status" value="1"/>
</dbReference>
<dbReference type="InterPro" id="IPR029036">
    <property type="entry name" value="P5CR_dimer"/>
</dbReference>
<evidence type="ECO:0000259" key="6">
    <source>
        <dbReference type="Pfam" id="PF14748"/>
    </source>
</evidence>
<dbReference type="Gene3D" id="1.10.3730.10">
    <property type="entry name" value="ProC C-terminal domain-like"/>
    <property type="match status" value="1"/>
</dbReference>
<dbReference type="SUPFAM" id="SSF51735">
    <property type="entry name" value="NAD(P)-binding Rossmann-fold domains"/>
    <property type="match status" value="1"/>
</dbReference>
<organism evidence="7 8">
    <name type="scientific">Triparma laevis f. inornata</name>
    <dbReference type="NCBI Taxonomy" id="1714386"/>
    <lineage>
        <taxon>Eukaryota</taxon>
        <taxon>Sar</taxon>
        <taxon>Stramenopiles</taxon>
        <taxon>Ochrophyta</taxon>
        <taxon>Bolidophyceae</taxon>
        <taxon>Parmales</taxon>
        <taxon>Triparmaceae</taxon>
        <taxon>Triparma</taxon>
    </lineage>
</organism>
<keyword evidence="3" id="KW-0560">Oxidoreductase</keyword>
<evidence type="ECO:0000313" key="7">
    <source>
        <dbReference type="EMBL" id="GMH67164.1"/>
    </source>
</evidence>
<dbReference type="PANTHER" id="PTHR11645:SF66">
    <property type="entry name" value="PYRROLINE-5-CARBOXYLATE REDUCTASE"/>
    <property type="match status" value="1"/>
</dbReference>
<reference evidence="8" key="1">
    <citation type="journal article" date="2023" name="Commun. Biol.">
        <title>Genome analysis of Parmales, the sister group of diatoms, reveals the evolutionary specialization of diatoms from phago-mixotrophs to photoautotrophs.</title>
        <authorList>
            <person name="Ban H."/>
            <person name="Sato S."/>
            <person name="Yoshikawa S."/>
            <person name="Yamada K."/>
            <person name="Nakamura Y."/>
            <person name="Ichinomiya M."/>
            <person name="Sato N."/>
            <person name="Blanc-Mathieu R."/>
            <person name="Endo H."/>
            <person name="Kuwata A."/>
            <person name="Ogata H."/>
        </authorList>
    </citation>
    <scope>NUCLEOTIDE SEQUENCE [LARGE SCALE GENOMIC DNA]</scope>
</reference>
<dbReference type="InterPro" id="IPR000304">
    <property type="entry name" value="Pyrroline-COOH_reductase"/>
</dbReference>
<dbReference type="SUPFAM" id="SSF48179">
    <property type="entry name" value="6-phosphogluconate dehydrogenase C-terminal domain-like"/>
    <property type="match status" value="1"/>
</dbReference>
<dbReference type="GO" id="GO:0055129">
    <property type="term" value="P:L-proline biosynthetic process"/>
    <property type="evidence" value="ECO:0007669"/>
    <property type="project" value="TreeGrafter"/>
</dbReference>
<dbReference type="AlphaFoldDB" id="A0A9W7AF17"/>
<dbReference type="GO" id="GO:0004735">
    <property type="term" value="F:pyrroline-5-carboxylate reductase activity"/>
    <property type="evidence" value="ECO:0007669"/>
    <property type="project" value="InterPro"/>
</dbReference>
<evidence type="ECO:0000259" key="5">
    <source>
        <dbReference type="Pfam" id="PF03807"/>
    </source>
</evidence>
<evidence type="ECO:0000256" key="3">
    <source>
        <dbReference type="ARBA" id="ARBA00023002"/>
    </source>
</evidence>
<feature type="binding site" evidence="4">
    <location>
        <begin position="31"/>
        <end position="36"/>
    </location>
    <ligand>
        <name>NADP(+)</name>
        <dbReference type="ChEBI" id="CHEBI:58349"/>
    </ligand>
</feature>
<proteinExistence type="inferred from homology"/>
<dbReference type="InterPro" id="IPR008927">
    <property type="entry name" value="6-PGluconate_DH-like_C_sf"/>
</dbReference>
<dbReference type="PANTHER" id="PTHR11645">
    <property type="entry name" value="PYRROLINE-5-CARBOXYLATE REDUCTASE"/>
    <property type="match status" value="1"/>
</dbReference>
<feature type="domain" description="Pyrroline-5-carboxylate reductase catalytic N-terminal" evidence="5">
    <location>
        <begin position="29"/>
        <end position="128"/>
    </location>
</feature>
<protein>
    <recommendedName>
        <fullName evidence="9">Pyrroline-5-carboxylate reductase</fullName>
    </recommendedName>
</protein>
<dbReference type="InterPro" id="IPR028939">
    <property type="entry name" value="P5C_Rdtase_cat_N"/>
</dbReference>
<name>A0A9W7AF17_9STRA</name>
<feature type="binding site" evidence="4">
    <location>
        <begin position="96"/>
        <end position="99"/>
    </location>
    <ligand>
        <name>NADP(+)</name>
        <dbReference type="ChEBI" id="CHEBI:58349"/>
    </ligand>
</feature>
<dbReference type="Pfam" id="PF03807">
    <property type="entry name" value="F420_oxidored"/>
    <property type="match status" value="1"/>
</dbReference>
<dbReference type="Gene3D" id="3.40.50.720">
    <property type="entry name" value="NAD(P)-binding Rossmann-like Domain"/>
    <property type="match status" value="1"/>
</dbReference>
<dbReference type="Pfam" id="PF14748">
    <property type="entry name" value="P5CR_dimer"/>
    <property type="match status" value="1"/>
</dbReference>
<comment type="caution">
    <text evidence="7">The sequence shown here is derived from an EMBL/GenBank/DDBJ whole genome shotgun (WGS) entry which is preliminary data.</text>
</comment>